<dbReference type="HAMAP" id="MF_02019">
    <property type="entry name" value="MurF"/>
    <property type="match status" value="1"/>
</dbReference>
<dbReference type="GO" id="GO:0071555">
    <property type="term" value="P:cell wall organization"/>
    <property type="evidence" value="ECO:0007669"/>
    <property type="project" value="UniProtKB-KW"/>
</dbReference>
<accession>A0A3D9V063</accession>
<evidence type="ECO:0000313" key="14">
    <source>
        <dbReference type="EMBL" id="REF34816.1"/>
    </source>
</evidence>
<dbReference type="SUPFAM" id="SSF53244">
    <property type="entry name" value="MurD-like peptide ligases, peptide-binding domain"/>
    <property type="match status" value="1"/>
</dbReference>
<dbReference type="SUPFAM" id="SSF63418">
    <property type="entry name" value="MurE/MurF N-terminal domain"/>
    <property type="match status" value="1"/>
</dbReference>
<keyword evidence="2 10" id="KW-0436">Ligase</keyword>
<comment type="pathway">
    <text evidence="10 11">Cell wall biogenesis; peptidoglycan biosynthesis.</text>
</comment>
<evidence type="ECO:0000313" key="15">
    <source>
        <dbReference type="Proteomes" id="UP000256485"/>
    </source>
</evidence>
<keyword evidence="15" id="KW-1185">Reference proteome</keyword>
<keyword evidence="7 10" id="KW-0573">Peptidoglycan synthesis</keyword>
<evidence type="ECO:0000259" key="12">
    <source>
        <dbReference type="Pfam" id="PF02875"/>
    </source>
</evidence>
<comment type="subcellular location">
    <subcellularLocation>
        <location evidence="10 11">Cytoplasm</location>
    </subcellularLocation>
</comment>
<keyword evidence="4 10" id="KW-0547">Nucleotide-binding</keyword>
<evidence type="ECO:0000256" key="8">
    <source>
        <dbReference type="ARBA" id="ARBA00023306"/>
    </source>
</evidence>
<dbReference type="PANTHER" id="PTHR43024:SF1">
    <property type="entry name" value="UDP-N-ACETYLMURAMOYL-TRIPEPTIDE--D-ALANYL-D-ALANINE LIGASE"/>
    <property type="match status" value="1"/>
</dbReference>
<dbReference type="Gene3D" id="3.40.1190.10">
    <property type="entry name" value="Mur-like, catalytic domain"/>
    <property type="match status" value="1"/>
</dbReference>
<evidence type="ECO:0000256" key="1">
    <source>
        <dbReference type="ARBA" id="ARBA00022490"/>
    </source>
</evidence>
<dbReference type="GO" id="GO:0009252">
    <property type="term" value="P:peptidoglycan biosynthetic process"/>
    <property type="evidence" value="ECO:0007669"/>
    <property type="project" value="UniProtKB-UniRule"/>
</dbReference>
<dbReference type="InterPro" id="IPR036565">
    <property type="entry name" value="Mur-like_cat_sf"/>
</dbReference>
<dbReference type="Proteomes" id="UP000256485">
    <property type="component" value="Unassembled WGS sequence"/>
</dbReference>
<comment type="similarity">
    <text evidence="10">Belongs to the MurCDEF family. MurF subfamily.</text>
</comment>
<dbReference type="GO" id="GO:0005737">
    <property type="term" value="C:cytoplasm"/>
    <property type="evidence" value="ECO:0007669"/>
    <property type="project" value="UniProtKB-SubCell"/>
</dbReference>
<dbReference type="InterPro" id="IPR036615">
    <property type="entry name" value="Mur_ligase_C_dom_sf"/>
</dbReference>
<dbReference type="InterPro" id="IPR035911">
    <property type="entry name" value="MurE/MurF_N"/>
</dbReference>
<evidence type="ECO:0000256" key="6">
    <source>
        <dbReference type="ARBA" id="ARBA00022960"/>
    </source>
</evidence>
<proteinExistence type="inferred from homology"/>
<gene>
    <name evidence="10" type="primary">murF</name>
    <name evidence="14" type="ORF">DFJ64_0182</name>
</gene>
<dbReference type="AlphaFoldDB" id="A0A3D9V063"/>
<feature type="domain" description="Mur ligase C-terminal" evidence="12">
    <location>
        <begin position="323"/>
        <end position="449"/>
    </location>
</feature>
<evidence type="ECO:0000256" key="11">
    <source>
        <dbReference type="RuleBase" id="RU004136"/>
    </source>
</evidence>
<keyword evidence="5 10" id="KW-0067">ATP-binding</keyword>
<evidence type="ECO:0000256" key="3">
    <source>
        <dbReference type="ARBA" id="ARBA00022618"/>
    </source>
</evidence>
<dbReference type="GO" id="GO:0051301">
    <property type="term" value="P:cell division"/>
    <property type="evidence" value="ECO:0007669"/>
    <property type="project" value="UniProtKB-KW"/>
</dbReference>
<dbReference type="Gene3D" id="3.90.190.20">
    <property type="entry name" value="Mur ligase, C-terminal domain"/>
    <property type="match status" value="1"/>
</dbReference>
<dbReference type="GO" id="GO:0008360">
    <property type="term" value="P:regulation of cell shape"/>
    <property type="evidence" value="ECO:0007669"/>
    <property type="project" value="UniProtKB-KW"/>
</dbReference>
<feature type="domain" description="Mur ligase central" evidence="13">
    <location>
        <begin position="112"/>
        <end position="298"/>
    </location>
</feature>
<keyword evidence="6 10" id="KW-0133">Cell shape</keyword>
<protein>
    <recommendedName>
        <fullName evidence="10 11">UDP-N-acetylmuramoyl-tripeptide--D-alanyl-D-alanine ligase</fullName>
        <ecNumber evidence="10 11">6.3.2.10</ecNumber>
    </recommendedName>
    <alternativeName>
        <fullName evidence="10">D-alanyl-D-alanine-adding enzyme</fullName>
    </alternativeName>
</protein>
<dbReference type="InterPro" id="IPR051046">
    <property type="entry name" value="MurCDEF_CellWall_CoF430Synth"/>
</dbReference>
<dbReference type="SUPFAM" id="SSF53623">
    <property type="entry name" value="MurD-like peptide ligases, catalytic domain"/>
    <property type="match status" value="1"/>
</dbReference>
<feature type="binding site" evidence="10">
    <location>
        <begin position="114"/>
        <end position="120"/>
    </location>
    <ligand>
        <name>ATP</name>
        <dbReference type="ChEBI" id="CHEBI:30616"/>
    </ligand>
</feature>
<comment type="function">
    <text evidence="10 11">Involved in cell wall formation. Catalyzes the final step in the synthesis of UDP-N-acetylmuramoyl-pentapeptide, the precursor of murein.</text>
</comment>
<dbReference type="GO" id="GO:0008766">
    <property type="term" value="F:UDP-N-acetylmuramoylalanyl-D-glutamyl-2,6-diaminopimelate-D-alanyl-D-alanine ligase activity"/>
    <property type="evidence" value="ECO:0007669"/>
    <property type="project" value="RHEA"/>
</dbReference>
<evidence type="ECO:0000256" key="5">
    <source>
        <dbReference type="ARBA" id="ARBA00022840"/>
    </source>
</evidence>
<dbReference type="PANTHER" id="PTHR43024">
    <property type="entry name" value="UDP-N-ACETYLMURAMOYL-TRIPEPTIDE--D-ALANYL-D-ALANINE LIGASE"/>
    <property type="match status" value="1"/>
</dbReference>
<dbReference type="UniPathway" id="UPA00219"/>
<keyword evidence="3 10" id="KW-0132">Cell division</keyword>
<dbReference type="Pfam" id="PF08245">
    <property type="entry name" value="Mur_ligase_M"/>
    <property type="match status" value="1"/>
</dbReference>
<dbReference type="OrthoDB" id="9800958at2"/>
<dbReference type="GO" id="GO:0047480">
    <property type="term" value="F:UDP-N-acetylmuramoyl-tripeptide-D-alanyl-D-alanine ligase activity"/>
    <property type="evidence" value="ECO:0007669"/>
    <property type="project" value="UniProtKB-UniRule"/>
</dbReference>
<dbReference type="GO" id="GO:0005524">
    <property type="term" value="F:ATP binding"/>
    <property type="evidence" value="ECO:0007669"/>
    <property type="project" value="UniProtKB-UniRule"/>
</dbReference>
<comment type="catalytic activity">
    <reaction evidence="10 11">
        <text>D-alanyl-D-alanine + UDP-N-acetyl-alpha-D-muramoyl-L-alanyl-gamma-D-glutamyl-meso-2,6-diaminopimelate + ATP = UDP-N-acetyl-alpha-D-muramoyl-L-alanyl-gamma-D-glutamyl-meso-2,6-diaminopimeloyl-D-alanyl-D-alanine + ADP + phosphate + H(+)</text>
        <dbReference type="Rhea" id="RHEA:28374"/>
        <dbReference type="ChEBI" id="CHEBI:15378"/>
        <dbReference type="ChEBI" id="CHEBI:30616"/>
        <dbReference type="ChEBI" id="CHEBI:43474"/>
        <dbReference type="ChEBI" id="CHEBI:57822"/>
        <dbReference type="ChEBI" id="CHEBI:61386"/>
        <dbReference type="ChEBI" id="CHEBI:83905"/>
        <dbReference type="ChEBI" id="CHEBI:456216"/>
        <dbReference type="EC" id="6.3.2.10"/>
    </reaction>
</comment>
<evidence type="ECO:0000256" key="7">
    <source>
        <dbReference type="ARBA" id="ARBA00022984"/>
    </source>
</evidence>
<organism evidence="14 15">
    <name type="scientific">Thermasporomyces composti</name>
    <dbReference type="NCBI Taxonomy" id="696763"/>
    <lineage>
        <taxon>Bacteria</taxon>
        <taxon>Bacillati</taxon>
        <taxon>Actinomycetota</taxon>
        <taxon>Actinomycetes</taxon>
        <taxon>Propionibacteriales</taxon>
        <taxon>Nocardioidaceae</taxon>
        <taxon>Thermasporomyces</taxon>
    </lineage>
</organism>
<reference evidence="14 15" key="1">
    <citation type="submission" date="2018-08" db="EMBL/GenBank/DDBJ databases">
        <title>Sequencing the genomes of 1000 actinobacteria strains.</title>
        <authorList>
            <person name="Klenk H.-P."/>
        </authorList>
    </citation>
    <scope>NUCLEOTIDE SEQUENCE [LARGE SCALE GENOMIC DNA]</scope>
    <source>
        <strain evidence="14 15">DSM 22891</strain>
    </source>
</reference>
<keyword evidence="8 10" id="KW-0131">Cell cycle</keyword>
<dbReference type="InterPro" id="IPR013221">
    <property type="entry name" value="Mur_ligase_cen"/>
</dbReference>
<dbReference type="RefSeq" id="WP_115848714.1">
    <property type="nucleotide sequence ID" value="NZ_QTUC01000001.1"/>
</dbReference>
<keyword evidence="9 10" id="KW-0961">Cell wall biogenesis/degradation</keyword>
<dbReference type="EC" id="6.3.2.10" evidence="10 11"/>
<evidence type="ECO:0000256" key="9">
    <source>
        <dbReference type="ARBA" id="ARBA00023316"/>
    </source>
</evidence>
<dbReference type="Gene3D" id="3.40.1390.10">
    <property type="entry name" value="MurE/MurF, N-terminal domain"/>
    <property type="match status" value="1"/>
</dbReference>
<evidence type="ECO:0000256" key="10">
    <source>
        <dbReference type="HAMAP-Rule" id="MF_02019"/>
    </source>
</evidence>
<evidence type="ECO:0000259" key="13">
    <source>
        <dbReference type="Pfam" id="PF08245"/>
    </source>
</evidence>
<evidence type="ECO:0000256" key="2">
    <source>
        <dbReference type="ARBA" id="ARBA00022598"/>
    </source>
</evidence>
<dbReference type="EMBL" id="QTUC01000001">
    <property type="protein sequence ID" value="REF34816.1"/>
    <property type="molecule type" value="Genomic_DNA"/>
</dbReference>
<sequence>MITMTLAEIAAVVGGELRGANPDDVVVAPPVADSRLAEPGSLFVADGPGHNFAEDAVRRGAVAVLASRPLPDLPTIVAPPAPDRDIDASVVAFGRLAHVVASRLVDASVIAITGSSGKTSTKDMLAQVLAGAGPTVAPQASLNDELGVPLTVVRADEETRFLVLEMGARGVGHIRYLCDLVPPDIAVVLNVGLAHVGEFGSREATARAKGELVEALLDDGLAVLNADDPLVRGMSDRSSAPTVLVGEAEDAAVRAEKVWLDEGGRPSFALATPQGQAEVRLRFVGRHHVSNALAAAAVGLAVGMELGEVAERLSAAVPLSPWRMAVTERPDGVTIINDAYNANPDSMRAALQALPTIAKGRRTWAVLGEMLELGPASAREHEAIGRLVAELGVSRLVVVGEGARAIERGARSGGQMGEEPVVVPDADHALRLLRREVRPGDVVLVKSSRDAGLRYLGDALCAQTAASEGEA</sequence>
<dbReference type="InterPro" id="IPR005863">
    <property type="entry name" value="UDP-N-AcMur_synth"/>
</dbReference>
<keyword evidence="1 10" id="KW-0963">Cytoplasm</keyword>
<evidence type="ECO:0000256" key="4">
    <source>
        <dbReference type="ARBA" id="ARBA00022741"/>
    </source>
</evidence>
<comment type="caution">
    <text evidence="14">The sequence shown here is derived from an EMBL/GenBank/DDBJ whole genome shotgun (WGS) entry which is preliminary data.</text>
</comment>
<dbReference type="InterPro" id="IPR004101">
    <property type="entry name" value="Mur_ligase_C"/>
</dbReference>
<dbReference type="Pfam" id="PF02875">
    <property type="entry name" value="Mur_ligase_C"/>
    <property type="match status" value="1"/>
</dbReference>
<dbReference type="NCBIfam" id="TIGR01143">
    <property type="entry name" value="murF"/>
    <property type="match status" value="1"/>
</dbReference>
<name>A0A3D9V063_THECX</name>